<dbReference type="EMBL" id="JARKIE010000010">
    <property type="protein sequence ID" value="KAJ7704556.1"/>
    <property type="molecule type" value="Genomic_DNA"/>
</dbReference>
<accession>A0AAD7M7F0</accession>
<evidence type="ECO:0000256" key="1">
    <source>
        <dbReference type="SAM" id="MobiDB-lite"/>
    </source>
</evidence>
<evidence type="ECO:0000313" key="3">
    <source>
        <dbReference type="Proteomes" id="UP001221757"/>
    </source>
</evidence>
<name>A0AAD7M7F0_MYCRO</name>
<dbReference type="Proteomes" id="UP001221757">
    <property type="component" value="Unassembled WGS sequence"/>
</dbReference>
<protein>
    <submittedName>
        <fullName evidence="2">Uncharacterized protein</fullName>
    </submittedName>
</protein>
<feature type="compositionally biased region" description="Low complexity" evidence="1">
    <location>
        <begin position="163"/>
        <end position="177"/>
    </location>
</feature>
<evidence type="ECO:0000313" key="2">
    <source>
        <dbReference type="EMBL" id="KAJ7704556.1"/>
    </source>
</evidence>
<keyword evidence="3" id="KW-1185">Reference proteome</keyword>
<reference evidence="2" key="1">
    <citation type="submission" date="2023-03" db="EMBL/GenBank/DDBJ databases">
        <title>Massive genome expansion in bonnet fungi (Mycena s.s.) driven by repeated elements and novel gene families across ecological guilds.</title>
        <authorList>
            <consortium name="Lawrence Berkeley National Laboratory"/>
            <person name="Harder C.B."/>
            <person name="Miyauchi S."/>
            <person name="Viragh M."/>
            <person name="Kuo A."/>
            <person name="Thoen E."/>
            <person name="Andreopoulos B."/>
            <person name="Lu D."/>
            <person name="Skrede I."/>
            <person name="Drula E."/>
            <person name="Henrissat B."/>
            <person name="Morin E."/>
            <person name="Kohler A."/>
            <person name="Barry K."/>
            <person name="LaButti K."/>
            <person name="Morin E."/>
            <person name="Salamov A."/>
            <person name="Lipzen A."/>
            <person name="Mereny Z."/>
            <person name="Hegedus B."/>
            <person name="Baldrian P."/>
            <person name="Stursova M."/>
            <person name="Weitz H."/>
            <person name="Taylor A."/>
            <person name="Grigoriev I.V."/>
            <person name="Nagy L.G."/>
            <person name="Martin F."/>
            <person name="Kauserud H."/>
        </authorList>
    </citation>
    <scope>NUCLEOTIDE SEQUENCE</scope>
    <source>
        <strain evidence="2">CBHHK067</strain>
    </source>
</reference>
<dbReference type="AlphaFoldDB" id="A0AAD7M7F0"/>
<feature type="compositionally biased region" description="Basic residues" evidence="1">
    <location>
        <begin position="178"/>
        <end position="200"/>
    </location>
</feature>
<feature type="region of interest" description="Disordered" evidence="1">
    <location>
        <begin position="159"/>
        <end position="200"/>
    </location>
</feature>
<proteinExistence type="predicted"/>
<comment type="caution">
    <text evidence="2">The sequence shown here is derived from an EMBL/GenBank/DDBJ whole genome shotgun (WGS) entry which is preliminary data.</text>
</comment>
<organism evidence="2 3">
    <name type="scientific">Mycena rosella</name>
    <name type="common">Pink bonnet</name>
    <name type="synonym">Agaricus rosellus</name>
    <dbReference type="NCBI Taxonomy" id="1033263"/>
    <lineage>
        <taxon>Eukaryota</taxon>
        <taxon>Fungi</taxon>
        <taxon>Dikarya</taxon>
        <taxon>Basidiomycota</taxon>
        <taxon>Agaricomycotina</taxon>
        <taxon>Agaricomycetes</taxon>
        <taxon>Agaricomycetidae</taxon>
        <taxon>Agaricales</taxon>
        <taxon>Marasmiineae</taxon>
        <taxon>Mycenaceae</taxon>
        <taxon>Mycena</taxon>
    </lineage>
</organism>
<gene>
    <name evidence="2" type="ORF">B0H17DRAFT_1039950</name>
</gene>
<sequence>MPLYVSGFVAEAHRRLLRTVRGASSSWALGLKGAGEGASVSAASLAEGEGAEKEAGAVGKDCEGAERTGRMSFSLYCFGAAAGVATDAGACLPAACVRVPILACVRVIFVVAAAAVLMLHRRAHTGFASAIGTSAFSISLSLPCTSLSVASSLSTSRSKRGTTTRWCSPSRSPSCSPRRMRRDRRWGRRYRHRRERAAGG</sequence>